<dbReference type="PaxDb" id="522772-Dacet_0545"/>
<dbReference type="Proteomes" id="UP000002012">
    <property type="component" value="Chromosome"/>
</dbReference>
<dbReference type="AlphaFoldDB" id="D4H432"/>
<evidence type="ECO:0000313" key="1">
    <source>
        <dbReference type="EMBL" id="ADD67343.1"/>
    </source>
</evidence>
<name>D4H432_DENA2</name>
<dbReference type="HOGENOM" id="CLU_2616181_0_0_0"/>
<keyword evidence="2" id="KW-1185">Reference proteome</keyword>
<dbReference type="InParanoid" id="D4H432"/>
<accession>D4H432</accession>
<proteinExistence type="predicted"/>
<dbReference type="OrthoDB" id="9978649at2"/>
<dbReference type="RefSeq" id="WP_013009887.1">
    <property type="nucleotide sequence ID" value="NC_013943.1"/>
</dbReference>
<reference evidence="1 2" key="1">
    <citation type="journal article" date="2010" name="Stand. Genomic Sci.">
        <title>Complete genome sequence of Denitrovibrio acetiphilus type strain (N2460).</title>
        <authorList>
            <person name="Kiss H."/>
            <person name="Lang E."/>
            <person name="Lapidus A."/>
            <person name="Copeland A."/>
            <person name="Nolan M."/>
            <person name="Glavina Del Rio T."/>
            <person name="Chen F."/>
            <person name="Lucas S."/>
            <person name="Tice H."/>
            <person name="Cheng J.F."/>
            <person name="Han C."/>
            <person name="Goodwin L."/>
            <person name="Pitluck S."/>
            <person name="Liolios K."/>
            <person name="Pati A."/>
            <person name="Ivanova N."/>
            <person name="Mavromatis K."/>
            <person name="Chen A."/>
            <person name="Palaniappan K."/>
            <person name="Land M."/>
            <person name="Hauser L."/>
            <person name="Chang Y.J."/>
            <person name="Jeffries C.D."/>
            <person name="Detter J.C."/>
            <person name="Brettin T."/>
            <person name="Spring S."/>
            <person name="Rohde M."/>
            <person name="Goker M."/>
            <person name="Woyke T."/>
            <person name="Bristow J."/>
            <person name="Eisen J.A."/>
            <person name="Markowitz V."/>
            <person name="Hugenholtz P."/>
            <person name="Kyrpides N.C."/>
            <person name="Klenk H.P."/>
        </authorList>
    </citation>
    <scope>NUCLEOTIDE SEQUENCE [LARGE SCALE GENOMIC DNA]</scope>
    <source>
        <strain evidence="2">DSM 12809 / NBRC 114555 / N2460</strain>
    </source>
</reference>
<dbReference type="KEGG" id="dap:Dacet_0545"/>
<dbReference type="EMBL" id="CP001968">
    <property type="protein sequence ID" value="ADD67343.1"/>
    <property type="molecule type" value="Genomic_DNA"/>
</dbReference>
<evidence type="ECO:0000313" key="2">
    <source>
        <dbReference type="Proteomes" id="UP000002012"/>
    </source>
</evidence>
<dbReference type="STRING" id="522772.Dacet_0545"/>
<sequence>MKAYRLQITIKNEELFKMIMSIPKTQRGQFISMALQKYIKSSEGAQLLSMFATHQPDIAMLPDFAEADGQLDDIMGEF</sequence>
<protein>
    <submittedName>
        <fullName evidence="1">Uncharacterized protein</fullName>
    </submittedName>
</protein>
<organism evidence="1 2">
    <name type="scientific">Denitrovibrio acetiphilus (strain DSM 12809 / NBRC 114555 / N2460)</name>
    <dbReference type="NCBI Taxonomy" id="522772"/>
    <lineage>
        <taxon>Bacteria</taxon>
        <taxon>Pseudomonadati</taxon>
        <taxon>Deferribacterota</taxon>
        <taxon>Deferribacteres</taxon>
        <taxon>Deferribacterales</taxon>
        <taxon>Geovibrionaceae</taxon>
        <taxon>Denitrovibrio</taxon>
    </lineage>
</organism>
<gene>
    <name evidence="1" type="ordered locus">Dacet_0545</name>
</gene>